<evidence type="ECO:0000313" key="1">
    <source>
        <dbReference type="EMBL" id="MFC3151447.1"/>
    </source>
</evidence>
<gene>
    <name evidence="1" type="ORF">ACFOEK_10455</name>
</gene>
<dbReference type="Proteomes" id="UP001595476">
    <property type="component" value="Unassembled WGS sequence"/>
</dbReference>
<proteinExistence type="predicted"/>
<evidence type="ECO:0000313" key="2">
    <source>
        <dbReference type="Proteomes" id="UP001595476"/>
    </source>
</evidence>
<organism evidence="1 2">
    <name type="scientific">Litoribrevibacter euphylliae</name>
    <dbReference type="NCBI Taxonomy" id="1834034"/>
    <lineage>
        <taxon>Bacteria</taxon>
        <taxon>Pseudomonadati</taxon>
        <taxon>Pseudomonadota</taxon>
        <taxon>Gammaproteobacteria</taxon>
        <taxon>Oceanospirillales</taxon>
        <taxon>Oceanospirillaceae</taxon>
        <taxon>Litoribrevibacter</taxon>
    </lineage>
</organism>
<sequence>MNRLNAMTSNKLATRANNGRGIFVVSLKGISSVKTVKNVVAYWCSSEFFFGYYFSQMLGTR</sequence>
<keyword evidence="2" id="KW-1185">Reference proteome</keyword>
<name>A0ABV7HIB9_9GAMM</name>
<reference evidence="2" key="1">
    <citation type="journal article" date="2019" name="Int. J. Syst. Evol. Microbiol.">
        <title>The Global Catalogue of Microorganisms (GCM) 10K type strain sequencing project: providing services to taxonomists for standard genome sequencing and annotation.</title>
        <authorList>
            <consortium name="The Broad Institute Genomics Platform"/>
            <consortium name="The Broad Institute Genome Sequencing Center for Infectious Disease"/>
            <person name="Wu L."/>
            <person name="Ma J."/>
        </authorList>
    </citation>
    <scope>NUCLEOTIDE SEQUENCE [LARGE SCALE GENOMIC DNA]</scope>
    <source>
        <strain evidence="2">KCTC 52438</strain>
    </source>
</reference>
<accession>A0ABV7HIB9</accession>
<protein>
    <submittedName>
        <fullName evidence="1">Uncharacterized protein</fullName>
    </submittedName>
</protein>
<comment type="caution">
    <text evidence="1">The sequence shown here is derived from an EMBL/GenBank/DDBJ whole genome shotgun (WGS) entry which is preliminary data.</text>
</comment>
<dbReference type="EMBL" id="JBHRSZ010000004">
    <property type="protein sequence ID" value="MFC3151447.1"/>
    <property type="molecule type" value="Genomic_DNA"/>
</dbReference>